<name>A0A1G9D9P0_9ACTN</name>
<dbReference type="EMBL" id="FNDJ01000017">
    <property type="protein sequence ID" value="SDK60606.1"/>
    <property type="molecule type" value="Genomic_DNA"/>
</dbReference>
<dbReference type="InterPro" id="IPR027417">
    <property type="entry name" value="P-loop_NTPase"/>
</dbReference>
<dbReference type="AlphaFoldDB" id="A0A1G9D9P0"/>
<proteinExistence type="predicted"/>
<dbReference type="OrthoDB" id="127785at2"/>
<dbReference type="RefSeq" id="WP_143043962.1">
    <property type="nucleotide sequence ID" value="NZ_FNDJ01000017.1"/>
</dbReference>
<dbReference type="STRING" id="633440.SAMN05421869_11754"/>
<evidence type="ECO:0000313" key="2">
    <source>
        <dbReference type="EMBL" id="SDK60606.1"/>
    </source>
</evidence>
<feature type="region of interest" description="Disordered" evidence="1">
    <location>
        <begin position="101"/>
        <end position="124"/>
    </location>
</feature>
<reference evidence="2 3" key="1">
    <citation type="submission" date="2016-10" db="EMBL/GenBank/DDBJ databases">
        <authorList>
            <person name="de Groot N.N."/>
        </authorList>
    </citation>
    <scope>NUCLEOTIDE SEQUENCE [LARGE SCALE GENOMIC DNA]</scope>
    <source>
        <strain evidence="2 3">CGMCC 4.6533</strain>
    </source>
</reference>
<keyword evidence="3" id="KW-1185">Reference proteome</keyword>
<dbReference type="NCBIfam" id="NF040586">
    <property type="entry name" value="FxSxx_TPR"/>
    <property type="match status" value="1"/>
</dbReference>
<feature type="region of interest" description="Disordered" evidence="1">
    <location>
        <begin position="525"/>
        <end position="556"/>
    </location>
</feature>
<dbReference type="Pfam" id="PF13289">
    <property type="entry name" value="SIR2_2"/>
    <property type="match status" value="1"/>
</dbReference>
<dbReference type="PANTHER" id="PTHR35205:SF1">
    <property type="entry name" value="ZU5 DOMAIN-CONTAINING PROTEIN"/>
    <property type="match status" value="1"/>
</dbReference>
<dbReference type="SUPFAM" id="SSF52540">
    <property type="entry name" value="P-loop containing nucleoside triphosphate hydrolases"/>
    <property type="match status" value="1"/>
</dbReference>
<dbReference type="Gene3D" id="3.40.50.300">
    <property type="entry name" value="P-loop containing nucleotide triphosphate hydrolases"/>
    <property type="match status" value="1"/>
</dbReference>
<sequence length="835" mass="91537">MTPDGEESLRTFIAALAELRARVGGPSYRELQRLNPERLRTSTVHGMLEGERRRPPSWPLVDAYVRACLAHGREHGMRLTDDVEAFVGEWLARHGSVAAAMSRGPEPQDEVEDSRPLILGGGTPPVRGHFSGRHELMEELDAKMAAQTAWPVCLLGPGGHGKTQLASEYIHRRSSRYTTVWWIRAEQPSLVRTDLAALGRRLGLDLGEPELVAETLSLLQEDSAWGPWLLVFDNAGHPATLVPPLPRGGSGHVLITSRDPAWDEVAVPVEVGVFQREDSVELLTRRVPGISSEEAAQVAEELGDLPLGIVQAGSYIKGSGLAPGAYLALLRAQPGRMLEKYPPVDYGSGLASAWNLGFETLAQSHPEAMRLLQRCAFLRPESITRGLLLQGALPLPGEPAGVFRDPVLADNAIRTLTRYGFMRLAGRGTVQVHRLLQSTVKELLPEEERERVRHDVHRLLAGADCGDPEDRATHPRYAELAGHAEASGLAGCTDDDVRAFVAKLVRYFQQIGDGDGAERYAGVALTAPPAPAGDGAPQRTREPAPARPARRGSALAREMEHDDWTRLIYQISTGDCTPVVGAETSRQADARLRALSWEWAGRLGYPYADAWNVESVLDFAMTLPDRAAMAEEVLAALRGEAERPQEADDPYAFLAKIPATSYLTTCYDDRLTRALLQAGREPVVKVPPWRPELLVATQPVVAPTPERPLVCHLAGTYDSPDTLVLTRGDRLRCMRVEYGRWSADIIGALVTYPFLILGYNPRSASYELLMSLLSGITAPKRNIVALHDPDPGGMEATAKEYNLARISRQNMRAGVYWGDAREFIRELSHRLEPAG</sequence>
<accession>A0A1G9D9P0</accession>
<gene>
    <name evidence="2" type="ORF">SAMN05421869_11754</name>
</gene>
<organism evidence="2 3">
    <name type="scientific">Nonomuraea jiangxiensis</name>
    <dbReference type="NCBI Taxonomy" id="633440"/>
    <lineage>
        <taxon>Bacteria</taxon>
        <taxon>Bacillati</taxon>
        <taxon>Actinomycetota</taxon>
        <taxon>Actinomycetes</taxon>
        <taxon>Streptosporangiales</taxon>
        <taxon>Streptosporangiaceae</taxon>
        <taxon>Nonomuraea</taxon>
    </lineage>
</organism>
<evidence type="ECO:0000256" key="1">
    <source>
        <dbReference type="SAM" id="MobiDB-lite"/>
    </source>
</evidence>
<protein>
    <submittedName>
        <fullName evidence="2">SIR2-like domain-containing protein</fullName>
    </submittedName>
</protein>
<dbReference type="PANTHER" id="PTHR35205">
    <property type="entry name" value="NB-ARC AND TPR DOMAIN PROTEIN"/>
    <property type="match status" value="1"/>
</dbReference>
<evidence type="ECO:0000313" key="3">
    <source>
        <dbReference type="Proteomes" id="UP000199202"/>
    </source>
</evidence>
<dbReference type="Proteomes" id="UP000199202">
    <property type="component" value="Unassembled WGS sequence"/>
</dbReference>